<reference evidence="1" key="1">
    <citation type="submission" date="2017-07" db="EMBL/GenBank/DDBJ databases">
        <authorList>
            <person name="Mikheyev A."/>
            <person name="Grau M."/>
        </authorList>
    </citation>
    <scope>NUCLEOTIDE SEQUENCE</scope>
    <source>
        <tissue evidence="1">Venom_gland</tissue>
    </source>
</reference>
<dbReference type="EMBL" id="IACM01109223">
    <property type="protein sequence ID" value="LAB34519.1"/>
    <property type="molecule type" value="Transcribed_RNA"/>
</dbReference>
<organism evidence="1">
    <name type="scientific">Micrurus spixii</name>
    <name type="common">Amazon coral snake</name>
    <dbReference type="NCBI Taxonomy" id="129469"/>
    <lineage>
        <taxon>Eukaryota</taxon>
        <taxon>Metazoa</taxon>
        <taxon>Chordata</taxon>
        <taxon>Craniata</taxon>
        <taxon>Vertebrata</taxon>
        <taxon>Euteleostomi</taxon>
        <taxon>Lepidosauria</taxon>
        <taxon>Squamata</taxon>
        <taxon>Bifurcata</taxon>
        <taxon>Unidentata</taxon>
        <taxon>Episquamata</taxon>
        <taxon>Toxicofera</taxon>
        <taxon>Serpentes</taxon>
        <taxon>Colubroidea</taxon>
        <taxon>Elapidae</taxon>
        <taxon>Elapinae</taxon>
        <taxon>Micrurus</taxon>
    </lineage>
</organism>
<name>A0A2D4MNB1_9SAUR</name>
<sequence length="150" mass="17460">MDSQLVDQLHPAGNPQYIFNYMEGNMQQSGSRFCLKLFNIFINNFRKGTEGELIFGNTRLGEIVNALENSLNIQKNLDRLEQRLSNKMQFSAAKIKIIHLGKKIQMYRYKIGDSIISDCERDLCDLVDNPLSSVRHLLKSHSTKMWRHER</sequence>
<protein>
    <submittedName>
        <fullName evidence="1">Uncharacterized protein</fullName>
    </submittedName>
</protein>
<evidence type="ECO:0000313" key="1">
    <source>
        <dbReference type="EMBL" id="LAB34519.1"/>
    </source>
</evidence>
<proteinExistence type="predicted"/>
<reference evidence="1" key="2">
    <citation type="submission" date="2017-11" db="EMBL/GenBank/DDBJ databases">
        <title>Coralsnake Venomics: Analyses of Venom Gland Transcriptomes and Proteomes of Six Brazilian Taxa.</title>
        <authorList>
            <person name="Aird S.D."/>
            <person name="Jorge da Silva N."/>
            <person name="Qiu L."/>
            <person name="Villar-Briones A."/>
            <person name="Aparecida-Saddi V."/>
            <person name="Campos-Telles M.P."/>
            <person name="Grau M."/>
            <person name="Mikheyev A.S."/>
        </authorList>
    </citation>
    <scope>NUCLEOTIDE SEQUENCE</scope>
    <source>
        <tissue evidence="1">Venom_gland</tissue>
    </source>
</reference>
<dbReference type="AlphaFoldDB" id="A0A2D4MNB1"/>
<accession>A0A2D4MNB1</accession>